<dbReference type="EC" id="3.1.1.11" evidence="4"/>
<dbReference type="InterPro" id="IPR011050">
    <property type="entry name" value="Pectin_lyase_fold/virulence"/>
</dbReference>
<keyword evidence="5" id="KW-0964">Secreted</keyword>
<evidence type="ECO:0000313" key="13">
    <source>
        <dbReference type="EMBL" id="KAG8622799.1"/>
    </source>
</evidence>
<comment type="pathway">
    <text evidence="2">Glycan metabolism; pectin degradation; 2-dehydro-3-deoxy-D-gluconate from pectin: step 1/5.</text>
</comment>
<dbReference type="FunFam" id="2.160.20.10:FF:000014">
    <property type="entry name" value="Pectinesterase"/>
    <property type="match status" value="1"/>
</dbReference>
<gene>
    <name evidence="13" type="ORF">KVT40_009310</name>
</gene>
<comment type="catalytic activity">
    <reaction evidence="10">
        <text>[(1-&gt;4)-alpha-D-galacturonosyl methyl ester](n) + n H2O = [(1-&gt;4)-alpha-D-galacturonosyl](n) + n methanol + n H(+)</text>
        <dbReference type="Rhea" id="RHEA:22380"/>
        <dbReference type="Rhea" id="RHEA-COMP:14570"/>
        <dbReference type="Rhea" id="RHEA-COMP:14573"/>
        <dbReference type="ChEBI" id="CHEBI:15377"/>
        <dbReference type="ChEBI" id="CHEBI:15378"/>
        <dbReference type="ChEBI" id="CHEBI:17790"/>
        <dbReference type="ChEBI" id="CHEBI:140522"/>
        <dbReference type="ChEBI" id="CHEBI:140523"/>
        <dbReference type="EC" id="3.1.1.11"/>
    </reaction>
</comment>
<evidence type="ECO:0000313" key="14">
    <source>
        <dbReference type="Proteomes" id="UP000809789"/>
    </source>
</evidence>
<dbReference type="PANTHER" id="PTHR31321:SF57">
    <property type="entry name" value="PECTINESTERASE 53-RELATED"/>
    <property type="match status" value="1"/>
</dbReference>
<evidence type="ECO:0000256" key="2">
    <source>
        <dbReference type="ARBA" id="ARBA00005184"/>
    </source>
</evidence>
<evidence type="ECO:0000256" key="8">
    <source>
        <dbReference type="ARBA" id="ARBA00023085"/>
    </source>
</evidence>
<keyword evidence="6 11" id="KW-0732">Signal</keyword>
<dbReference type="GO" id="GO:0030599">
    <property type="term" value="F:pectinesterase activity"/>
    <property type="evidence" value="ECO:0007669"/>
    <property type="project" value="UniProtKB-EC"/>
</dbReference>
<dbReference type="GO" id="GO:0045490">
    <property type="term" value="P:pectin catabolic process"/>
    <property type="evidence" value="ECO:0007669"/>
    <property type="project" value="UniProtKB-UniPathway"/>
</dbReference>
<dbReference type="InterPro" id="IPR000070">
    <property type="entry name" value="Pectinesterase_cat"/>
</dbReference>
<organism evidence="13 14">
    <name type="scientific">Elsinoe batatas</name>
    <dbReference type="NCBI Taxonomy" id="2601811"/>
    <lineage>
        <taxon>Eukaryota</taxon>
        <taxon>Fungi</taxon>
        <taxon>Dikarya</taxon>
        <taxon>Ascomycota</taxon>
        <taxon>Pezizomycotina</taxon>
        <taxon>Dothideomycetes</taxon>
        <taxon>Dothideomycetidae</taxon>
        <taxon>Myriangiales</taxon>
        <taxon>Elsinoaceae</taxon>
        <taxon>Elsinoe</taxon>
    </lineage>
</organism>
<evidence type="ECO:0000256" key="11">
    <source>
        <dbReference type="SAM" id="SignalP"/>
    </source>
</evidence>
<evidence type="ECO:0000256" key="7">
    <source>
        <dbReference type="ARBA" id="ARBA00022801"/>
    </source>
</evidence>
<comment type="caution">
    <text evidence="13">The sequence shown here is derived from an EMBL/GenBank/DDBJ whole genome shotgun (WGS) entry which is preliminary data.</text>
</comment>
<dbReference type="Proteomes" id="UP000809789">
    <property type="component" value="Unassembled WGS sequence"/>
</dbReference>
<accession>A0A8K0PEQ7</accession>
<comment type="similarity">
    <text evidence="3">Belongs to the pectinesterase family.</text>
</comment>
<dbReference type="UniPathway" id="UPA00545">
    <property type="reaction ID" value="UER00823"/>
</dbReference>
<keyword evidence="8" id="KW-0063">Aspartyl esterase</keyword>
<feature type="domain" description="Pectinesterase catalytic" evidence="12">
    <location>
        <begin position="44"/>
        <end position="304"/>
    </location>
</feature>
<evidence type="ECO:0000256" key="3">
    <source>
        <dbReference type="ARBA" id="ARBA00008891"/>
    </source>
</evidence>
<dbReference type="PANTHER" id="PTHR31321">
    <property type="entry name" value="ACYL-COA THIOESTER HYDROLASE YBHC-RELATED"/>
    <property type="match status" value="1"/>
</dbReference>
<evidence type="ECO:0000256" key="1">
    <source>
        <dbReference type="ARBA" id="ARBA00004613"/>
    </source>
</evidence>
<sequence>MAIFKSFSFALQLLFIISSLQYVLCAPSAPRAVARTSPPSGCLVVRKDGTKTGEYSTVAAAVAAVKASGCIFIYSGTYTEQVTIKTNGVKIYGYTNDVSSYGGNTVTITNSLGSAAAGSLDKSSTVNVVATDISVYNVNVQNSYGTAGQAVALTANGMRQGYYGCKFLGYQDTLYAKAGWQYYSNCYMEGAVDFIFGNGAAWFGECTIASAGGGYVTASSRTLSDDPAWYVFDHSTITAKSGVNVDGKVYLGRPWRVFARVIYQYSTLTKVVNAAGWAPMADNATPVFMEFQNTGDGAGTSARKYLTKATAAVTKAQLWPNSAKWWDSTY</sequence>
<dbReference type="Pfam" id="PF01095">
    <property type="entry name" value="Pectinesterase"/>
    <property type="match status" value="1"/>
</dbReference>
<protein>
    <recommendedName>
        <fullName evidence="4">pectinesterase</fullName>
        <ecNumber evidence="4">3.1.1.11</ecNumber>
    </recommendedName>
    <alternativeName>
        <fullName evidence="9">Pectin methylesterase A</fullName>
    </alternativeName>
</protein>
<evidence type="ECO:0000256" key="5">
    <source>
        <dbReference type="ARBA" id="ARBA00022525"/>
    </source>
</evidence>
<dbReference type="EMBL" id="JAESVG020000012">
    <property type="protein sequence ID" value="KAG8622799.1"/>
    <property type="molecule type" value="Genomic_DNA"/>
</dbReference>
<keyword evidence="7" id="KW-0378">Hydrolase</keyword>
<dbReference type="GO" id="GO:0042545">
    <property type="term" value="P:cell wall modification"/>
    <property type="evidence" value="ECO:0007669"/>
    <property type="project" value="InterPro"/>
</dbReference>
<evidence type="ECO:0000256" key="10">
    <source>
        <dbReference type="ARBA" id="ARBA00047928"/>
    </source>
</evidence>
<evidence type="ECO:0000259" key="12">
    <source>
        <dbReference type="Pfam" id="PF01095"/>
    </source>
</evidence>
<name>A0A8K0PEQ7_9PEZI</name>
<evidence type="ECO:0000256" key="6">
    <source>
        <dbReference type="ARBA" id="ARBA00022729"/>
    </source>
</evidence>
<dbReference type="AlphaFoldDB" id="A0A8K0PEQ7"/>
<dbReference type="InterPro" id="IPR012334">
    <property type="entry name" value="Pectin_lyas_fold"/>
</dbReference>
<evidence type="ECO:0000256" key="9">
    <source>
        <dbReference type="ARBA" id="ARBA00042203"/>
    </source>
</evidence>
<feature type="signal peptide" evidence="11">
    <location>
        <begin position="1"/>
        <end position="25"/>
    </location>
</feature>
<evidence type="ECO:0000256" key="4">
    <source>
        <dbReference type="ARBA" id="ARBA00013229"/>
    </source>
</evidence>
<dbReference type="OrthoDB" id="2019149at2759"/>
<comment type="subcellular location">
    <subcellularLocation>
        <location evidence="1">Secreted</location>
    </subcellularLocation>
</comment>
<proteinExistence type="inferred from homology"/>
<dbReference type="SUPFAM" id="SSF51126">
    <property type="entry name" value="Pectin lyase-like"/>
    <property type="match status" value="1"/>
</dbReference>
<reference evidence="13" key="1">
    <citation type="submission" date="2021-07" db="EMBL/GenBank/DDBJ databases">
        <title>Elsinoe batatas strain:CRI-CJ2 Genome sequencing and assembly.</title>
        <authorList>
            <person name="Huang L."/>
        </authorList>
    </citation>
    <scope>NUCLEOTIDE SEQUENCE</scope>
    <source>
        <strain evidence="13">CRI-CJ2</strain>
    </source>
</reference>
<feature type="chain" id="PRO_5035481030" description="pectinesterase" evidence="11">
    <location>
        <begin position="26"/>
        <end position="330"/>
    </location>
</feature>
<dbReference type="Gene3D" id="2.160.20.10">
    <property type="entry name" value="Single-stranded right-handed beta-helix, Pectin lyase-like"/>
    <property type="match status" value="1"/>
</dbReference>
<keyword evidence="14" id="KW-1185">Reference proteome</keyword>
<dbReference type="GO" id="GO:0005576">
    <property type="term" value="C:extracellular region"/>
    <property type="evidence" value="ECO:0007669"/>
    <property type="project" value="UniProtKB-SubCell"/>
</dbReference>